<protein>
    <submittedName>
        <fullName evidence="2">Uncharacterized protein</fullName>
    </submittedName>
</protein>
<dbReference type="GeneID" id="37037839"/>
<feature type="compositionally biased region" description="Basic and acidic residues" evidence="1">
    <location>
        <begin position="25"/>
        <end position="41"/>
    </location>
</feature>
<dbReference type="AlphaFoldDB" id="A0A316W2Q7"/>
<proteinExistence type="predicted"/>
<feature type="compositionally biased region" description="Low complexity" evidence="1">
    <location>
        <begin position="73"/>
        <end position="89"/>
    </location>
</feature>
<evidence type="ECO:0000313" key="3">
    <source>
        <dbReference type="Proteomes" id="UP000245783"/>
    </source>
</evidence>
<gene>
    <name evidence="2" type="ORF">IE81DRAFT_345880</name>
</gene>
<evidence type="ECO:0000256" key="1">
    <source>
        <dbReference type="SAM" id="MobiDB-lite"/>
    </source>
</evidence>
<name>A0A316W2Q7_9BASI</name>
<reference evidence="2 3" key="1">
    <citation type="journal article" date="2018" name="Mol. Biol. Evol.">
        <title>Broad Genomic Sampling Reveals a Smut Pathogenic Ancestry of the Fungal Clade Ustilaginomycotina.</title>
        <authorList>
            <person name="Kijpornyongpan T."/>
            <person name="Mondo S.J."/>
            <person name="Barry K."/>
            <person name="Sandor L."/>
            <person name="Lee J."/>
            <person name="Lipzen A."/>
            <person name="Pangilinan J."/>
            <person name="LaButti K."/>
            <person name="Hainaut M."/>
            <person name="Henrissat B."/>
            <person name="Grigoriev I.V."/>
            <person name="Spatafora J.W."/>
            <person name="Aime M.C."/>
        </authorList>
    </citation>
    <scope>NUCLEOTIDE SEQUENCE [LARGE SCALE GENOMIC DNA]</scope>
    <source>
        <strain evidence="2 3">MCA 4658</strain>
    </source>
</reference>
<evidence type="ECO:0000313" key="2">
    <source>
        <dbReference type="EMBL" id="PWN44177.1"/>
    </source>
</evidence>
<dbReference type="EMBL" id="KZ819363">
    <property type="protein sequence ID" value="PWN44177.1"/>
    <property type="molecule type" value="Genomic_DNA"/>
</dbReference>
<dbReference type="Proteomes" id="UP000245783">
    <property type="component" value="Unassembled WGS sequence"/>
</dbReference>
<dbReference type="OrthoDB" id="10402832at2759"/>
<feature type="region of interest" description="Disordered" evidence="1">
    <location>
        <begin position="1"/>
        <end position="89"/>
    </location>
</feature>
<sequence length="155" mass="16826">MPPKRKTQIAPVAKRSDSDIESDSPNEKEESGRKRNKRQEDDFVPSPSENEDGDADFKPSPSKKSGSREAGIASATASPKASSKSSAWSEADHITALSLMLGLSGDLNLTKQKKDLIGKALGRSDTAVHHWWNGKTRKQVTDLVARLIAEAKMAK</sequence>
<keyword evidence="3" id="KW-1185">Reference proteome</keyword>
<dbReference type="RefSeq" id="XP_025371337.1">
    <property type="nucleotide sequence ID" value="XM_025515969.1"/>
</dbReference>
<dbReference type="InParanoid" id="A0A316W2Q7"/>
<organism evidence="2 3">
    <name type="scientific">Ceraceosorus guamensis</name>
    <dbReference type="NCBI Taxonomy" id="1522189"/>
    <lineage>
        <taxon>Eukaryota</taxon>
        <taxon>Fungi</taxon>
        <taxon>Dikarya</taxon>
        <taxon>Basidiomycota</taxon>
        <taxon>Ustilaginomycotina</taxon>
        <taxon>Exobasidiomycetes</taxon>
        <taxon>Ceraceosorales</taxon>
        <taxon>Ceraceosoraceae</taxon>
        <taxon>Ceraceosorus</taxon>
    </lineage>
</organism>
<accession>A0A316W2Q7</accession>